<protein>
    <recommendedName>
        <fullName evidence="1">SprT-like domain-containing protein</fullName>
    </recommendedName>
</protein>
<dbReference type="AlphaFoldDB" id="A0A172TT57"/>
<dbReference type="EMBL" id="CP011390">
    <property type="protein sequence ID" value="ANE50182.1"/>
    <property type="molecule type" value="Genomic_DNA"/>
</dbReference>
<accession>A0A172TT57</accession>
<evidence type="ECO:0000313" key="3">
    <source>
        <dbReference type="Proteomes" id="UP000077177"/>
    </source>
</evidence>
<evidence type="ECO:0000259" key="1">
    <source>
        <dbReference type="Pfam" id="PF10263"/>
    </source>
</evidence>
<feature type="domain" description="SprT-like" evidence="1">
    <location>
        <begin position="30"/>
        <end position="104"/>
    </location>
</feature>
<dbReference type="InterPro" id="IPR006640">
    <property type="entry name" value="SprT-like_domain"/>
</dbReference>
<evidence type="ECO:0000313" key="2">
    <source>
        <dbReference type="EMBL" id="ANE50182.1"/>
    </source>
</evidence>
<dbReference type="RefSeq" id="WP_066402582.1">
    <property type="nucleotide sequence ID" value="NZ_CP011390.1"/>
</dbReference>
<sequence>MAKKEAPIHKLQDYLPPNTFEPVLQYLHQYKVHLTVAQERKSILGDYRHRTRDKNHRISVNGNLNPYAFLITLIHEIAHLLQYEQYGNSVASHGKEWKSIFGQLLAQFIQNGTFPDDIKQALLRTLHNPAASSCADEILLRTLKNYDDTPSHLKMVEEVLHNALFKTHDGRIFQKGEKMRKRFKCVEVKTGRLYLFSPVYEVEELTGHGPLLTPGP</sequence>
<reference evidence="2 3" key="2">
    <citation type="journal article" date="2016" name="Int. J. Syst. Evol. Microbiol.">
        <title>Flavisolibacter tropicus sp. nov., isolated from tropical soil.</title>
        <authorList>
            <person name="Lee J.J."/>
            <person name="Kang M.S."/>
            <person name="Kim G.S."/>
            <person name="Lee C.S."/>
            <person name="Lim S."/>
            <person name="Lee J."/>
            <person name="Roh S.H."/>
            <person name="Kang H."/>
            <person name="Ha J.M."/>
            <person name="Bae S."/>
            <person name="Jung H.Y."/>
            <person name="Kim M.K."/>
        </authorList>
    </citation>
    <scope>NUCLEOTIDE SEQUENCE [LARGE SCALE GENOMIC DNA]</scope>
    <source>
        <strain evidence="2 3">LCS9</strain>
    </source>
</reference>
<dbReference type="GO" id="GO:0006950">
    <property type="term" value="P:response to stress"/>
    <property type="evidence" value="ECO:0007669"/>
    <property type="project" value="UniProtKB-ARBA"/>
</dbReference>
<proteinExistence type="predicted"/>
<dbReference type="PATRIC" id="fig|1492898.3.peg.1381"/>
<dbReference type="Proteomes" id="UP000077177">
    <property type="component" value="Chromosome"/>
</dbReference>
<dbReference type="STRING" id="1492898.SY85_06375"/>
<dbReference type="Pfam" id="PF10263">
    <property type="entry name" value="SprT-like"/>
    <property type="match status" value="1"/>
</dbReference>
<reference evidence="3" key="1">
    <citation type="submission" date="2015-01" db="EMBL/GenBank/DDBJ databases">
        <title>Flavisolibacter sp./LCS9/ whole genome sequencing.</title>
        <authorList>
            <person name="Kim M.K."/>
            <person name="Srinivasan S."/>
            <person name="Lee J.-J."/>
        </authorList>
    </citation>
    <scope>NUCLEOTIDE SEQUENCE [LARGE SCALE GENOMIC DNA]</scope>
    <source>
        <strain evidence="3">LCS9</strain>
    </source>
</reference>
<dbReference type="KEGG" id="fla:SY85_06375"/>
<dbReference type="OrthoDB" id="267364at2"/>
<organism evidence="2 3">
    <name type="scientific">Flavisolibacter tropicus</name>
    <dbReference type="NCBI Taxonomy" id="1492898"/>
    <lineage>
        <taxon>Bacteria</taxon>
        <taxon>Pseudomonadati</taxon>
        <taxon>Bacteroidota</taxon>
        <taxon>Chitinophagia</taxon>
        <taxon>Chitinophagales</taxon>
        <taxon>Chitinophagaceae</taxon>
        <taxon>Flavisolibacter</taxon>
    </lineage>
</organism>
<keyword evidence="3" id="KW-1185">Reference proteome</keyword>
<name>A0A172TT57_9BACT</name>
<gene>
    <name evidence="2" type="ORF">SY85_06375</name>
</gene>